<reference evidence="2" key="1">
    <citation type="journal article" date="2010" name="Science">
        <title>Plasticity of animal genome architecture unmasked by rapid evolution of a pelagic tunicate.</title>
        <authorList>
            <person name="Denoeud F."/>
            <person name="Henriet S."/>
            <person name="Mungpakdee S."/>
            <person name="Aury J.M."/>
            <person name="Da Silva C."/>
            <person name="Brinkmann H."/>
            <person name="Mikhaleva J."/>
            <person name="Olsen L.C."/>
            <person name="Jubin C."/>
            <person name="Canestro C."/>
            <person name="Bouquet J.M."/>
            <person name="Danks G."/>
            <person name="Poulain J."/>
            <person name="Campsteijn C."/>
            <person name="Adamski M."/>
            <person name="Cross I."/>
            <person name="Yadetie F."/>
            <person name="Muffato M."/>
            <person name="Louis A."/>
            <person name="Butcher S."/>
            <person name="Tsagkogeorga G."/>
            <person name="Konrad A."/>
            <person name="Singh S."/>
            <person name="Jensen M.F."/>
            <person name="Cong E.H."/>
            <person name="Eikeseth-Otteraa H."/>
            <person name="Noel B."/>
            <person name="Anthouard V."/>
            <person name="Porcel B.M."/>
            <person name="Kachouri-Lafond R."/>
            <person name="Nishino A."/>
            <person name="Ugolini M."/>
            <person name="Chourrout P."/>
            <person name="Nishida H."/>
            <person name="Aasland R."/>
            <person name="Huzurbazar S."/>
            <person name="Westhof E."/>
            <person name="Delsuc F."/>
            <person name="Lehrach H."/>
            <person name="Reinhardt R."/>
            <person name="Weissenbach J."/>
            <person name="Roy S.W."/>
            <person name="Artiguenave F."/>
            <person name="Postlethwait J.H."/>
            <person name="Manak J.R."/>
            <person name="Thompson E.M."/>
            <person name="Jaillon O."/>
            <person name="Du Pasquier L."/>
            <person name="Boudinot P."/>
            <person name="Liberles D.A."/>
            <person name="Volff J.N."/>
            <person name="Philippe H."/>
            <person name="Lenhard B."/>
            <person name="Roest Crollius H."/>
            <person name="Wincker P."/>
            <person name="Chourrout D."/>
        </authorList>
    </citation>
    <scope>NUCLEOTIDE SEQUENCE [LARGE SCALE GENOMIC DNA]</scope>
</reference>
<dbReference type="Proteomes" id="UP000001307">
    <property type="component" value="Unassembled WGS sequence"/>
</dbReference>
<evidence type="ECO:0000256" key="1">
    <source>
        <dbReference type="SAM" id="MobiDB-lite"/>
    </source>
</evidence>
<dbReference type="InParanoid" id="E4Y3E6"/>
<protein>
    <submittedName>
        <fullName evidence="2">Uncharacterized protein</fullName>
    </submittedName>
</protein>
<sequence length="51" mass="5556">VELVVEVVVVSGNGQKVTASEVNSMSKKSQLHPVKSNKKPFEEKQLHLATP</sequence>
<gene>
    <name evidence="2" type="ORF">GSOID_T00001501001</name>
</gene>
<evidence type="ECO:0000313" key="3">
    <source>
        <dbReference type="Proteomes" id="UP000001307"/>
    </source>
</evidence>
<evidence type="ECO:0000313" key="2">
    <source>
        <dbReference type="EMBL" id="CBY16357.1"/>
    </source>
</evidence>
<dbReference type="EMBL" id="FN654123">
    <property type="protein sequence ID" value="CBY16357.1"/>
    <property type="molecule type" value="Genomic_DNA"/>
</dbReference>
<keyword evidence="3" id="KW-1185">Reference proteome</keyword>
<accession>E4Y3E6</accession>
<proteinExistence type="predicted"/>
<feature type="region of interest" description="Disordered" evidence="1">
    <location>
        <begin position="18"/>
        <end position="51"/>
    </location>
</feature>
<feature type="compositionally biased region" description="Basic and acidic residues" evidence="1">
    <location>
        <begin position="39"/>
        <end position="51"/>
    </location>
</feature>
<dbReference type="AlphaFoldDB" id="E4Y3E6"/>
<name>E4Y3E6_OIKDI</name>
<feature type="non-terminal residue" evidence="2">
    <location>
        <position position="1"/>
    </location>
</feature>
<feature type="compositionally biased region" description="Polar residues" evidence="1">
    <location>
        <begin position="18"/>
        <end position="28"/>
    </location>
</feature>
<organism evidence="2">
    <name type="scientific">Oikopleura dioica</name>
    <name type="common">Tunicate</name>
    <dbReference type="NCBI Taxonomy" id="34765"/>
    <lineage>
        <taxon>Eukaryota</taxon>
        <taxon>Metazoa</taxon>
        <taxon>Chordata</taxon>
        <taxon>Tunicata</taxon>
        <taxon>Appendicularia</taxon>
        <taxon>Copelata</taxon>
        <taxon>Oikopleuridae</taxon>
        <taxon>Oikopleura</taxon>
    </lineage>
</organism>